<feature type="region of interest" description="Disordered" evidence="10">
    <location>
        <begin position="1"/>
        <end position="31"/>
    </location>
</feature>
<dbReference type="EMBL" id="CAJNBJ010000001">
    <property type="protein sequence ID" value="CAE6713958.1"/>
    <property type="molecule type" value="Genomic_DNA"/>
</dbReference>
<evidence type="ECO:0000256" key="4">
    <source>
        <dbReference type="ARBA" id="ARBA00022670"/>
    </source>
</evidence>
<feature type="transmembrane region" description="Helical" evidence="11">
    <location>
        <begin position="80"/>
        <end position="100"/>
    </location>
</feature>
<feature type="transmembrane region" description="Helical" evidence="11">
    <location>
        <begin position="249"/>
        <end position="281"/>
    </location>
</feature>
<dbReference type="InterPro" id="IPR044838">
    <property type="entry name" value="EGY1-like"/>
</dbReference>
<keyword evidence="7" id="KW-0809">Transit peptide</keyword>
<gene>
    <name evidence="13" type="ORF">NSPZN2_11357</name>
</gene>
<dbReference type="InterPro" id="IPR008915">
    <property type="entry name" value="Peptidase_M50"/>
</dbReference>
<protein>
    <submittedName>
        <fullName evidence="13">Peptidase M50</fullName>
    </submittedName>
</protein>
<keyword evidence="5 11" id="KW-0812">Transmembrane</keyword>
<evidence type="ECO:0000256" key="8">
    <source>
        <dbReference type="ARBA" id="ARBA00022989"/>
    </source>
</evidence>
<dbReference type="Proteomes" id="UP000675880">
    <property type="component" value="Unassembled WGS sequence"/>
</dbReference>
<evidence type="ECO:0000313" key="14">
    <source>
        <dbReference type="Proteomes" id="UP000675880"/>
    </source>
</evidence>
<keyword evidence="8 11" id="KW-1133">Transmembrane helix</keyword>
<organism evidence="13 14">
    <name type="scientific">Nitrospira defluvii</name>
    <dbReference type="NCBI Taxonomy" id="330214"/>
    <lineage>
        <taxon>Bacteria</taxon>
        <taxon>Pseudomonadati</taxon>
        <taxon>Nitrospirota</taxon>
        <taxon>Nitrospiria</taxon>
        <taxon>Nitrospirales</taxon>
        <taxon>Nitrospiraceae</taxon>
        <taxon>Nitrospira</taxon>
    </lineage>
</organism>
<evidence type="ECO:0000256" key="11">
    <source>
        <dbReference type="SAM" id="Phobius"/>
    </source>
</evidence>
<feature type="compositionally biased region" description="Acidic residues" evidence="10">
    <location>
        <begin position="20"/>
        <end position="31"/>
    </location>
</feature>
<dbReference type="Pfam" id="PF02163">
    <property type="entry name" value="Peptidase_M50"/>
    <property type="match status" value="1"/>
</dbReference>
<evidence type="ECO:0000256" key="6">
    <source>
        <dbReference type="ARBA" id="ARBA00022801"/>
    </source>
</evidence>
<evidence type="ECO:0000256" key="3">
    <source>
        <dbReference type="ARBA" id="ARBA00007931"/>
    </source>
</evidence>
<dbReference type="PANTHER" id="PTHR31412:SF0">
    <property type="entry name" value="ZINC METALLOPROTEASE EGY1, CHLOROPLASTIC-RELATED"/>
    <property type="match status" value="1"/>
</dbReference>
<dbReference type="RefSeq" id="WP_213041115.1">
    <property type="nucleotide sequence ID" value="NZ_CAJNBJ010000001.1"/>
</dbReference>
<keyword evidence="9 11" id="KW-0472">Membrane</keyword>
<evidence type="ECO:0000256" key="9">
    <source>
        <dbReference type="ARBA" id="ARBA00023136"/>
    </source>
</evidence>
<dbReference type="CDD" id="cd06160">
    <property type="entry name" value="S2P-M50_like_2"/>
    <property type="match status" value="1"/>
</dbReference>
<dbReference type="PANTHER" id="PTHR31412">
    <property type="entry name" value="ZINC METALLOPROTEASE EGY1"/>
    <property type="match status" value="1"/>
</dbReference>
<evidence type="ECO:0000256" key="7">
    <source>
        <dbReference type="ARBA" id="ARBA00022946"/>
    </source>
</evidence>
<comment type="caution">
    <text evidence="13">The sequence shown here is derived from an EMBL/GenBank/DDBJ whole genome shotgun (WGS) entry which is preliminary data.</text>
</comment>
<feature type="transmembrane region" description="Helical" evidence="11">
    <location>
        <begin position="112"/>
        <end position="132"/>
    </location>
</feature>
<evidence type="ECO:0000256" key="5">
    <source>
        <dbReference type="ARBA" id="ARBA00022692"/>
    </source>
</evidence>
<feature type="transmembrane region" description="Helical" evidence="11">
    <location>
        <begin position="211"/>
        <end position="229"/>
    </location>
</feature>
<keyword evidence="6" id="KW-0378">Hydrolase</keyword>
<feature type="transmembrane region" description="Helical" evidence="11">
    <location>
        <begin position="36"/>
        <end position="59"/>
    </location>
</feature>
<name>A0ABM8QT30_9BACT</name>
<feature type="transmembrane region" description="Helical" evidence="11">
    <location>
        <begin position="144"/>
        <end position="167"/>
    </location>
</feature>
<evidence type="ECO:0000256" key="1">
    <source>
        <dbReference type="ARBA" id="ARBA00001947"/>
    </source>
</evidence>
<reference evidence="13 14" key="1">
    <citation type="submission" date="2021-02" db="EMBL/GenBank/DDBJ databases">
        <authorList>
            <person name="Han P."/>
        </authorList>
    </citation>
    <scope>NUCLEOTIDE SEQUENCE [LARGE SCALE GENOMIC DNA]</scope>
    <source>
        <strain evidence="13">Candidatus Nitrospira sp. ZN2</strain>
    </source>
</reference>
<keyword evidence="4" id="KW-0645">Protease</keyword>
<sequence>MNRDESGQPLMPDDLTPVEPDQDEDEEWEEDERPHFSAFVLPVILFALTVFTVLWAGAYQTNTNPLVGPWDFLMDEPRSLWSGIPFAATLLGILVTHELGHYVLSRLHGVPTSLPLFVPGLPHFVGTFGAIIRMRAPLTDRRALFDIGVAGPIAGFVVAVIALIIGLRLSTVVPIQTSYGMHLGEPLLLQFASWVVIGPLSPTADVILHPVGFAAWFGLFITSLNLLPIGQLDGGHVAYALLGERQRSVAVALIPILMVFGWLGWKGWFLWVGLAGLMGLAHPPVRNPGRELGGLRLFIGWIALIIFVVTFSWEPFILR</sequence>
<evidence type="ECO:0000256" key="2">
    <source>
        <dbReference type="ARBA" id="ARBA00004141"/>
    </source>
</evidence>
<evidence type="ECO:0000259" key="12">
    <source>
        <dbReference type="Pfam" id="PF02163"/>
    </source>
</evidence>
<feature type="transmembrane region" description="Helical" evidence="11">
    <location>
        <begin position="293"/>
        <end position="313"/>
    </location>
</feature>
<comment type="subcellular location">
    <subcellularLocation>
        <location evidence="2">Membrane</location>
        <topology evidence="2">Multi-pass membrane protein</topology>
    </subcellularLocation>
</comment>
<evidence type="ECO:0000256" key="10">
    <source>
        <dbReference type="SAM" id="MobiDB-lite"/>
    </source>
</evidence>
<comment type="cofactor">
    <cofactor evidence="1">
        <name>Zn(2+)</name>
        <dbReference type="ChEBI" id="CHEBI:29105"/>
    </cofactor>
</comment>
<feature type="domain" description="Peptidase M50" evidence="12">
    <location>
        <begin position="86"/>
        <end position="248"/>
    </location>
</feature>
<accession>A0ABM8QT30</accession>
<proteinExistence type="inferred from homology"/>
<comment type="similarity">
    <text evidence="3">Belongs to the peptidase M50B family.</text>
</comment>
<evidence type="ECO:0000313" key="13">
    <source>
        <dbReference type="EMBL" id="CAE6713958.1"/>
    </source>
</evidence>
<keyword evidence="14" id="KW-1185">Reference proteome</keyword>